<dbReference type="EMBL" id="CP042914">
    <property type="protein sequence ID" value="QEG39447.1"/>
    <property type="molecule type" value="Genomic_DNA"/>
</dbReference>
<dbReference type="KEGG" id="rul:UC8_14420"/>
<gene>
    <name evidence="6" type="ORF">UC8_14420</name>
</gene>
<feature type="signal peptide" evidence="5">
    <location>
        <begin position="1"/>
        <end position="20"/>
    </location>
</feature>
<dbReference type="Gene3D" id="2.40.50.100">
    <property type="match status" value="1"/>
</dbReference>
<evidence type="ECO:0000313" key="6">
    <source>
        <dbReference type="EMBL" id="QEG39447.1"/>
    </source>
</evidence>
<keyword evidence="5" id="KW-0732">Signal</keyword>
<evidence type="ECO:0000313" key="7">
    <source>
        <dbReference type="Proteomes" id="UP000325286"/>
    </source>
</evidence>
<dbReference type="InterPro" id="IPR050465">
    <property type="entry name" value="UPF0194_transport"/>
</dbReference>
<evidence type="ECO:0000256" key="3">
    <source>
        <dbReference type="SAM" id="Coils"/>
    </source>
</evidence>
<dbReference type="RefSeq" id="WP_068132435.1">
    <property type="nucleotide sequence ID" value="NZ_CP042914.1"/>
</dbReference>
<keyword evidence="7" id="KW-1185">Reference proteome</keyword>
<dbReference type="PANTHER" id="PTHR32347">
    <property type="entry name" value="EFFLUX SYSTEM COMPONENT YKNX-RELATED"/>
    <property type="match status" value="1"/>
</dbReference>
<dbReference type="PANTHER" id="PTHR32347:SF23">
    <property type="entry name" value="BLL5650 PROTEIN"/>
    <property type="match status" value="1"/>
</dbReference>
<evidence type="ECO:0000256" key="5">
    <source>
        <dbReference type="SAM" id="SignalP"/>
    </source>
</evidence>
<dbReference type="Proteomes" id="UP000325286">
    <property type="component" value="Chromosome"/>
</dbReference>
<dbReference type="Gene3D" id="2.40.30.170">
    <property type="match status" value="1"/>
</dbReference>
<feature type="region of interest" description="Disordered" evidence="4">
    <location>
        <begin position="312"/>
        <end position="335"/>
    </location>
</feature>
<dbReference type="PROSITE" id="PS51257">
    <property type="entry name" value="PROKAR_LIPOPROTEIN"/>
    <property type="match status" value="1"/>
</dbReference>
<name>A0A5B9QK17_9BACT</name>
<proteinExistence type="predicted"/>
<comment type="subcellular location">
    <subcellularLocation>
        <location evidence="1">Cell envelope</location>
    </subcellularLocation>
</comment>
<accession>A0A5B9QK17</accession>
<evidence type="ECO:0000256" key="1">
    <source>
        <dbReference type="ARBA" id="ARBA00004196"/>
    </source>
</evidence>
<dbReference type="AlphaFoldDB" id="A0A5B9QK17"/>
<evidence type="ECO:0000256" key="2">
    <source>
        <dbReference type="ARBA" id="ARBA00023054"/>
    </source>
</evidence>
<feature type="chain" id="PRO_5022673770" evidence="5">
    <location>
        <begin position="21"/>
        <end position="335"/>
    </location>
</feature>
<dbReference type="OrthoDB" id="259333at2"/>
<feature type="coiled-coil region" evidence="3">
    <location>
        <begin position="110"/>
        <end position="191"/>
    </location>
</feature>
<organism evidence="6 7">
    <name type="scientific">Roseimaritima ulvae</name>
    <dbReference type="NCBI Taxonomy" id="980254"/>
    <lineage>
        <taxon>Bacteria</taxon>
        <taxon>Pseudomonadati</taxon>
        <taxon>Planctomycetota</taxon>
        <taxon>Planctomycetia</taxon>
        <taxon>Pirellulales</taxon>
        <taxon>Pirellulaceae</taxon>
        <taxon>Roseimaritima</taxon>
    </lineage>
</organism>
<sequence length="335" mass="37002" precursor="true">MNDRGTVACLLLLACSWWWATAPTDAAAQGDPAAHRQPITGGVQVDDCVIRYSEEIDVPAAESGILENVLIEPNHEVEADQPLAMHNTDQLLLQRRIAELQKKAADEKLADDLELQYARTALEEAQAELESNRSIYETSGGAVPFSMLRKLRLAVKRAELEVEREKKQRRLAQVEIDLRAADLQMLQQQAERLVIKSPLPGVVLEVYRHTGEWVTAGDPVARIARLDRLHAHCLLTADRLPPRLCKGQAVTARWTEQGVERSLRGRVMSVDTEMLANGSYRLHAELQNVLDGDHWRLLPGTEVIMTVHPVASPTVATGPGARRSNAPPSVVGGSR</sequence>
<dbReference type="GO" id="GO:0030313">
    <property type="term" value="C:cell envelope"/>
    <property type="evidence" value="ECO:0007669"/>
    <property type="project" value="UniProtKB-SubCell"/>
</dbReference>
<protein>
    <submittedName>
        <fullName evidence="6">HlyD family secretion protein</fullName>
    </submittedName>
</protein>
<reference evidence="6 7" key="1">
    <citation type="submission" date="2019-08" db="EMBL/GenBank/DDBJ databases">
        <title>Deep-cultivation of Planctomycetes and their phenomic and genomic characterization uncovers novel biology.</title>
        <authorList>
            <person name="Wiegand S."/>
            <person name="Jogler M."/>
            <person name="Boedeker C."/>
            <person name="Pinto D."/>
            <person name="Vollmers J."/>
            <person name="Rivas-Marin E."/>
            <person name="Kohn T."/>
            <person name="Peeters S.H."/>
            <person name="Heuer A."/>
            <person name="Rast P."/>
            <person name="Oberbeckmann S."/>
            <person name="Bunk B."/>
            <person name="Jeske O."/>
            <person name="Meyerdierks A."/>
            <person name="Storesund J.E."/>
            <person name="Kallscheuer N."/>
            <person name="Luecker S."/>
            <person name="Lage O.M."/>
            <person name="Pohl T."/>
            <person name="Merkel B.J."/>
            <person name="Hornburger P."/>
            <person name="Mueller R.-W."/>
            <person name="Bruemmer F."/>
            <person name="Labrenz M."/>
            <person name="Spormann A.M."/>
            <person name="Op den Camp H."/>
            <person name="Overmann J."/>
            <person name="Amann R."/>
            <person name="Jetten M.S.M."/>
            <person name="Mascher T."/>
            <person name="Medema M.H."/>
            <person name="Devos D.P."/>
            <person name="Kaster A.-K."/>
            <person name="Ovreas L."/>
            <person name="Rohde M."/>
            <person name="Galperin M.Y."/>
            <person name="Jogler C."/>
        </authorList>
    </citation>
    <scope>NUCLEOTIDE SEQUENCE [LARGE SCALE GENOMIC DNA]</scope>
    <source>
        <strain evidence="6 7">UC8</strain>
    </source>
</reference>
<keyword evidence="2 3" id="KW-0175">Coiled coil</keyword>
<dbReference type="Gene3D" id="1.10.287.470">
    <property type="entry name" value="Helix hairpin bin"/>
    <property type="match status" value="1"/>
</dbReference>
<evidence type="ECO:0000256" key="4">
    <source>
        <dbReference type="SAM" id="MobiDB-lite"/>
    </source>
</evidence>